<comment type="caution">
    <text evidence="2">The sequence shown here is derived from an EMBL/GenBank/DDBJ whole genome shotgun (WGS) entry which is preliminary data.</text>
</comment>
<reference evidence="2 3" key="1">
    <citation type="submission" date="2015-06" db="EMBL/GenBank/DDBJ databases">
        <authorList>
            <person name="Hoefler B.C."/>
            <person name="Straight P.D."/>
        </authorList>
    </citation>
    <scope>NUCLEOTIDE SEQUENCE [LARGE SCALE GENOMIC DNA]</scope>
    <source>
        <strain evidence="2 3">NRRL 3427</strain>
    </source>
</reference>
<accession>A0A0L8K9I8</accession>
<proteinExistence type="predicted"/>
<dbReference type="AlphaFoldDB" id="A0A0L8K9I8"/>
<evidence type="ECO:0000313" key="2">
    <source>
        <dbReference type="EMBL" id="KOG22536.1"/>
    </source>
</evidence>
<feature type="compositionally biased region" description="Basic and acidic residues" evidence="1">
    <location>
        <begin position="133"/>
        <end position="145"/>
    </location>
</feature>
<evidence type="ECO:0000256" key="1">
    <source>
        <dbReference type="SAM" id="MobiDB-lite"/>
    </source>
</evidence>
<dbReference type="EMBL" id="LGUP01000238">
    <property type="protein sequence ID" value="KOG22536.1"/>
    <property type="molecule type" value="Genomic_DNA"/>
</dbReference>
<sequence>MRLEAFRQDRMGFNAIQSIRLQTGKGSFYRLADHGVDDSFSEPLKEWTDPAAELPEDAVGRDRLLTSISVHGFSGTADSSPHHRGPGGRTSRPRSEARRPGTVLSAHAGGLGNNSGPARRPTLMKLGRVRRSCQHDDVEPERTRGCMEISGGRPGAVFDLTQ</sequence>
<feature type="region of interest" description="Disordered" evidence="1">
    <location>
        <begin position="70"/>
        <end position="150"/>
    </location>
</feature>
<protein>
    <submittedName>
        <fullName evidence="2">Uncharacterized protein</fullName>
    </submittedName>
</protein>
<evidence type="ECO:0000313" key="3">
    <source>
        <dbReference type="Proteomes" id="UP000037023"/>
    </source>
</evidence>
<dbReference type="Proteomes" id="UP000037023">
    <property type="component" value="Unassembled WGS sequence"/>
</dbReference>
<organism evidence="2 3">
    <name type="scientific">Streptomyces viridochromogenes</name>
    <dbReference type="NCBI Taxonomy" id="1938"/>
    <lineage>
        <taxon>Bacteria</taxon>
        <taxon>Bacillati</taxon>
        <taxon>Actinomycetota</taxon>
        <taxon>Actinomycetes</taxon>
        <taxon>Kitasatosporales</taxon>
        <taxon>Streptomycetaceae</taxon>
        <taxon>Streptomyces</taxon>
    </lineage>
</organism>
<gene>
    <name evidence="2" type="ORF">ADK34_21495</name>
</gene>
<name>A0A0L8K9I8_STRVR</name>
<dbReference type="PATRIC" id="fig|1938.6.peg.4624"/>